<proteinExistence type="predicted"/>
<comment type="caution">
    <text evidence="1">The sequence shown here is derived from an EMBL/GenBank/DDBJ whole genome shotgun (WGS) entry which is preliminary data.</text>
</comment>
<accession>A0ABT3YAX5</accession>
<gene>
    <name evidence="1" type="ORF">OEG82_03155</name>
</gene>
<dbReference type="EMBL" id="JAOVZQ010000001">
    <property type="protein sequence ID" value="MCY0093034.1"/>
    <property type="molecule type" value="Genomic_DNA"/>
</dbReference>
<dbReference type="Proteomes" id="UP001081283">
    <property type="component" value="Unassembled WGS sequence"/>
</dbReference>
<name>A0ABT3YAX5_9HYPH</name>
<keyword evidence="2" id="KW-1185">Reference proteome</keyword>
<dbReference type="InterPro" id="IPR011004">
    <property type="entry name" value="Trimer_LpxA-like_sf"/>
</dbReference>
<dbReference type="Gene3D" id="2.160.10.10">
    <property type="entry name" value="Hexapeptide repeat proteins"/>
    <property type="match status" value="1"/>
</dbReference>
<protein>
    <recommendedName>
        <fullName evidence="3">Acyltransferase</fullName>
    </recommendedName>
</protein>
<evidence type="ECO:0000313" key="2">
    <source>
        <dbReference type="Proteomes" id="UP001081283"/>
    </source>
</evidence>
<evidence type="ECO:0000313" key="1">
    <source>
        <dbReference type="EMBL" id="MCY0093034.1"/>
    </source>
</evidence>
<reference evidence="1" key="1">
    <citation type="submission" date="2022-10" db="EMBL/GenBank/DDBJ databases">
        <title>Hoeflea sp. J2-29, isolated from marine algae.</title>
        <authorList>
            <person name="Kristyanto S."/>
            <person name="Kim J.M."/>
            <person name="Jeon C.O."/>
        </authorList>
    </citation>
    <scope>NUCLEOTIDE SEQUENCE</scope>
    <source>
        <strain evidence="1">J2-29</strain>
    </source>
</reference>
<dbReference type="SUPFAM" id="SSF51161">
    <property type="entry name" value="Trimeric LpxA-like enzymes"/>
    <property type="match status" value="1"/>
</dbReference>
<organism evidence="1 2">
    <name type="scientific">Hoeflea ulvae</name>
    <dbReference type="NCBI Taxonomy" id="2983764"/>
    <lineage>
        <taxon>Bacteria</taxon>
        <taxon>Pseudomonadati</taxon>
        <taxon>Pseudomonadota</taxon>
        <taxon>Alphaproteobacteria</taxon>
        <taxon>Hyphomicrobiales</taxon>
        <taxon>Rhizobiaceae</taxon>
        <taxon>Hoeflea</taxon>
    </lineage>
</organism>
<evidence type="ECO:0008006" key="3">
    <source>
        <dbReference type="Google" id="ProtNLM"/>
    </source>
</evidence>
<sequence length="179" mass="20073">MLRSVRSILLRMWLIEYQIRAHIAFVQFLNRRIPYAGRYLGMIMDRLILIIYGIDMQSNSIHVHRLLLGHPVAVHLGGHGIYSAGRVRMNACVRLTARDVGDPEYERLYAEDRVFVLGDNVVLGEASILLGPLEICDNVVIGAGALVNKSITEPGIYVGSPARKVAEVPDDRWVREAEV</sequence>